<dbReference type="EMBL" id="FQZR01000008">
    <property type="protein sequence ID" value="SHJ60136.1"/>
    <property type="molecule type" value="Genomic_DNA"/>
</dbReference>
<dbReference type="AlphaFoldDB" id="A0A8G2CBL7"/>
<dbReference type="EMBL" id="JBFSOO010000010">
    <property type="protein sequence ID" value="MEZ6854391.1"/>
    <property type="molecule type" value="Genomic_DNA"/>
</dbReference>
<dbReference type="RefSeq" id="WP_019999397.1">
    <property type="nucleotide sequence ID" value="NZ_CP192217.1"/>
</dbReference>
<sequence>MLRNIGLLTVCIILLAVLDWFGIINFWQPVQVIASFLVNLVQKLLELG</sequence>
<feature type="transmembrane region" description="Helical" evidence="1">
    <location>
        <begin position="7"/>
        <end position="27"/>
    </location>
</feature>
<evidence type="ECO:0000313" key="3">
    <source>
        <dbReference type="EMBL" id="SHJ60136.1"/>
    </source>
</evidence>
<name>A0A8G2CBL7_9BACT</name>
<comment type="caution">
    <text evidence="3">The sequence shown here is derived from an EMBL/GenBank/DDBJ whole genome shotgun (WGS) entry which is preliminary data.</text>
</comment>
<evidence type="ECO:0000313" key="5">
    <source>
        <dbReference type="Proteomes" id="UP001568358"/>
    </source>
</evidence>
<gene>
    <name evidence="2" type="ORF">AB2Z07_12780</name>
    <name evidence="3" type="ORF">SAMN05660830_02797</name>
</gene>
<evidence type="ECO:0000313" key="2">
    <source>
        <dbReference type="EMBL" id="MEZ6854391.1"/>
    </source>
</evidence>
<keyword evidence="1" id="KW-0472">Membrane</keyword>
<keyword evidence="1" id="KW-1133">Transmembrane helix</keyword>
<reference evidence="2 5" key="2">
    <citation type="submission" date="2024-07" db="EMBL/GenBank/DDBJ databases">
        <title>Active virus-host system and metabolic interactions in a Lokiarchaeon culture.</title>
        <authorList>
            <person name="Ponce Toledo R.I."/>
            <person name="Rodrigues Oliveira T."/>
            <person name="Schleper C."/>
        </authorList>
    </citation>
    <scope>NUCLEOTIDE SEQUENCE [LARGE SCALE GENOMIC DNA]</scope>
    <source>
        <strain evidence="2 5">B35</strain>
    </source>
</reference>
<dbReference type="Proteomes" id="UP000184001">
    <property type="component" value="Unassembled WGS sequence"/>
</dbReference>
<evidence type="ECO:0000256" key="1">
    <source>
        <dbReference type="SAM" id="Phobius"/>
    </source>
</evidence>
<organism evidence="3 4">
    <name type="scientific">Halodesulfovibrio aestuarii</name>
    <dbReference type="NCBI Taxonomy" id="126333"/>
    <lineage>
        <taxon>Bacteria</taxon>
        <taxon>Pseudomonadati</taxon>
        <taxon>Thermodesulfobacteriota</taxon>
        <taxon>Desulfovibrionia</taxon>
        <taxon>Desulfovibrionales</taxon>
        <taxon>Desulfovibrionaceae</taxon>
        <taxon>Halodesulfovibrio</taxon>
    </lineage>
</organism>
<evidence type="ECO:0000313" key="4">
    <source>
        <dbReference type="Proteomes" id="UP000184001"/>
    </source>
</evidence>
<reference evidence="3 4" key="1">
    <citation type="submission" date="2016-11" db="EMBL/GenBank/DDBJ databases">
        <authorList>
            <person name="Varghese N."/>
            <person name="Submissions S."/>
        </authorList>
    </citation>
    <scope>NUCLEOTIDE SEQUENCE [LARGE SCALE GENOMIC DNA]</scope>
    <source>
        <strain evidence="3 4">DSM 17919</strain>
    </source>
</reference>
<protein>
    <submittedName>
        <fullName evidence="3">Uncharacterized protein</fullName>
    </submittedName>
</protein>
<proteinExistence type="predicted"/>
<accession>A0A8G2CBL7</accession>
<keyword evidence="1" id="KW-0812">Transmembrane</keyword>
<keyword evidence="5" id="KW-1185">Reference proteome</keyword>
<dbReference type="Proteomes" id="UP001568358">
    <property type="component" value="Unassembled WGS sequence"/>
</dbReference>